<comment type="caution">
    <text evidence="3">The sequence shown here is derived from an EMBL/GenBank/DDBJ whole genome shotgun (WGS) entry which is preliminary data.</text>
</comment>
<keyword evidence="1" id="KW-0472">Membrane</keyword>
<feature type="transmembrane region" description="Helical" evidence="1">
    <location>
        <begin position="41"/>
        <end position="64"/>
    </location>
</feature>
<dbReference type="InterPro" id="IPR050879">
    <property type="entry name" value="Acyltransferase_3"/>
</dbReference>
<keyword evidence="1" id="KW-1133">Transmembrane helix</keyword>
<dbReference type="RefSeq" id="WP_191073379.1">
    <property type="nucleotide sequence ID" value="NZ_JACTAG010000001.1"/>
</dbReference>
<keyword evidence="3" id="KW-0012">Acyltransferase</keyword>
<feature type="transmembrane region" description="Helical" evidence="1">
    <location>
        <begin position="276"/>
        <end position="299"/>
    </location>
</feature>
<organism evidence="3 4">
    <name type="scientific">Sulfitobacter aestuariivivens</name>
    <dbReference type="NCBI Taxonomy" id="2766981"/>
    <lineage>
        <taxon>Bacteria</taxon>
        <taxon>Pseudomonadati</taxon>
        <taxon>Pseudomonadota</taxon>
        <taxon>Alphaproteobacteria</taxon>
        <taxon>Rhodobacterales</taxon>
        <taxon>Roseobacteraceae</taxon>
        <taxon>Sulfitobacter</taxon>
    </lineage>
</organism>
<keyword evidence="3" id="KW-0808">Transferase</keyword>
<keyword evidence="1" id="KW-0812">Transmembrane</keyword>
<dbReference type="PANTHER" id="PTHR23028">
    <property type="entry name" value="ACETYLTRANSFERASE"/>
    <property type="match status" value="1"/>
</dbReference>
<name>A0A927HC95_9RHOB</name>
<dbReference type="GO" id="GO:0016020">
    <property type="term" value="C:membrane"/>
    <property type="evidence" value="ECO:0007669"/>
    <property type="project" value="TreeGrafter"/>
</dbReference>
<evidence type="ECO:0000256" key="1">
    <source>
        <dbReference type="SAM" id="Phobius"/>
    </source>
</evidence>
<evidence type="ECO:0000313" key="3">
    <source>
        <dbReference type="EMBL" id="MBD3662332.1"/>
    </source>
</evidence>
<reference evidence="3" key="1">
    <citation type="submission" date="2020-08" db="EMBL/GenBank/DDBJ databases">
        <title>Sulfitobacter aestuariivivens sp. nov., isolated from a tidal flat.</title>
        <authorList>
            <person name="Park S."/>
            <person name="Yoon J.-H."/>
        </authorList>
    </citation>
    <scope>NUCLEOTIDE SEQUENCE</scope>
    <source>
        <strain evidence="3">TSTF-M16</strain>
    </source>
</reference>
<feature type="transmembrane region" description="Helical" evidence="1">
    <location>
        <begin position="311"/>
        <end position="337"/>
    </location>
</feature>
<feature type="transmembrane region" description="Helical" evidence="1">
    <location>
        <begin position="179"/>
        <end position="198"/>
    </location>
</feature>
<sequence>MKATQGEYFVGLDHVRALAAFVVFTWHFNHVNDGHLNGPEAFPFSILAEGHVGVAMFMTLSGYLFAKLLDGQQIRYIPFLWNRVLRLFPLLIVAFAVVGLMKHDANSAGGYLIQLARGFVLPSWPNGGWSIAVELHFYLILPLLLAISSKRPANILLVLVVSMGFRILWWWEAGTVQSFAYWTIVGGIDQFVLGIFAFKTREWMAGRHLNAALIGIGLLVYMWGFDSLGGFYRMGVYPSENPIWIIHPSIIGLTFAALIAWYDTSFKMKDKGLSGVIAKIGACSYSIYLLHFFVVFRFANQINSDVIALSSFPMVFAASLICFLCFVPFAFISFRLIELPPLRYRKHYKRTT</sequence>
<proteinExistence type="predicted"/>
<dbReference type="GO" id="GO:0000271">
    <property type="term" value="P:polysaccharide biosynthetic process"/>
    <property type="evidence" value="ECO:0007669"/>
    <property type="project" value="TreeGrafter"/>
</dbReference>
<keyword evidence="4" id="KW-1185">Reference proteome</keyword>
<feature type="transmembrane region" description="Helical" evidence="1">
    <location>
        <begin position="244"/>
        <end position="264"/>
    </location>
</feature>
<dbReference type="GO" id="GO:0016747">
    <property type="term" value="F:acyltransferase activity, transferring groups other than amino-acyl groups"/>
    <property type="evidence" value="ECO:0007669"/>
    <property type="project" value="InterPro"/>
</dbReference>
<evidence type="ECO:0000313" key="4">
    <source>
        <dbReference type="Proteomes" id="UP000635142"/>
    </source>
</evidence>
<evidence type="ECO:0000259" key="2">
    <source>
        <dbReference type="Pfam" id="PF01757"/>
    </source>
</evidence>
<feature type="transmembrane region" description="Helical" evidence="1">
    <location>
        <begin position="127"/>
        <end position="147"/>
    </location>
</feature>
<dbReference type="InterPro" id="IPR002656">
    <property type="entry name" value="Acyl_transf_3_dom"/>
</dbReference>
<dbReference type="AlphaFoldDB" id="A0A927HC95"/>
<protein>
    <submittedName>
        <fullName evidence="3">Acyltransferase</fullName>
    </submittedName>
</protein>
<dbReference type="Proteomes" id="UP000635142">
    <property type="component" value="Unassembled WGS sequence"/>
</dbReference>
<accession>A0A927HC95</accession>
<feature type="transmembrane region" description="Helical" evidence="1">
    <location>
        <begin position="84"/>
        <end position="101"/>
    </location>
</feature>
<dbReference type="PANTHER" id="PTHR23028:SF53">
    <property type="entry name" value="ACYL_TRANSF_3 DOMAIN-CONTAINING PROTEIN"/>
    <property type="match status" value="1"/>
</dbReference>
<gene>
    <name evidence="3" type="ORF">H9Q16_00190</name>
</gene>
<dbReference type="EMBL" id="JACTAG010000001">
    <property type="protein sequence ID" value="MBD3662332.1"/>
    <property type="molecule type" value="Genomic_DNA"/>
</dbReference>
<feature type="domain" description="Acyltransferase 3" evidence="2">
    <location>
        <begin position="10"/>
        <end position="324"/>
    </location>
</feature>
<feature type="transmembrane region" description="Helical" evidence="1">
    <location>
        <begin position="12"/>
        <end position="29"/>
    </location>
</feature>
<feature type="transmembrane region" description="Helical" evidence="1">
    <location>
        <begin position="210"/>
        <end position="232"/>
    </location>
</feature>
<feature type="transmembrane region" description="Helical" evidence="1">
    <location>
        <begin position="154"/>
        <end position="173"/>
    </location>
</feature>
<dbReference type="Pfam" id="PF01757">
    <property type="entry name" value="Acyl_transf_3"/>
    <property type="match status" value="1"/>
</dbReference>